<dbReference type="PANTHER" id="PTHR47995:SF18">
    <property type="entry name" value="TRANSCRIPTION FACTOR MYB65"/>
    <property type="match status" value="1"/>
</dbReference>
<comment type="subcellular location">
    <subcellularLocation>
        <location evidence="1">Nucleus</location>
    </subcellularLocation>
</comment>
<name>A0AAV1I280_9CHLO</name>
<protein>
    <submittedName>
        <fullName evidence="10">Uncharacterized protein</fullName>
    </submittedName>
</protein>
<evidence type="ECO:0000256" key="5">
    <source>
        <dbReference type="ARBA" id="ARBA00023163"/>
    </source>
</evidence>
<keyword evidence="6" id="KW-0539">Nucleus</keyword>
<dbReference type="GO" id="GO:0005634">
    <property type="term" value="C:nucleus"/>
    <property type="evidence" value="ECO:0007669"/>
    <property type="project" value="UniProtKB-SubCell"/>
</dbReference>
<gene>
    <name evidence="10" type="ORF">CVIRNUC_004146</name>
</gene>
<dbReference type="PROSITE" id="PS50090">
    <property type="entry name" value="MYB_LIKE"/>
    <property type="match status" value="2"/>
</dbReference>
<dbReference type="SUPFAM" id="SSF46689">
    <property type="entry name" value="Homeodomain-like"/>
    <property type="match status" value="1"/>
</dbReference>
<sequence length="374" mass="40340">MVSRLSKEQHMEARAPNGQKSSPKTMPAGGRTLRRHKWTQLEDACLKAAVQKHGVGNWRLVADEVGIASCPAKSCCQRWKSKHQPNLITGPFSDLEDAVIIAALQAKGPNGEQGGSIPWVEITQCLQRGGLIRSDNSVKNHWNGGLSTAYRNRTLRTPYVRRQRTLLPLKGLRDLLQAEDTPATGHPSSPNVIEAADTENYQPLEPWLLPHGAHCEPQLPAVASRILASRMAAPAQQAQQLHSGRLGVLPSIVVRAVAQQCAPQTQQVQIIDSRLSRSPHIQTWCHAQKPLKKAWSWELADGIVAQSQLSHGTGHGDCAHQGAAAGLPRALTANSCPACHAKGPSTHAEYLKPPNQAGPLVLPVLDGVVLKSGS</sequence>
<reference evidence="10 11" key="1">
    <citation type="submission" date="2023-10" db="EMBL/GenBank/DDBJ databases">
        <authorList>
            <person name="Maclean D."/>
            <person name="Macfadyen A."/>
        </authorList>
    </citation>
    <scope>NUCLEOTIDE SEQUENCE [LARGE SCALE GENOMIC DNA]</scope>
</reference>
<keyword evidence="2" id="KW-0677">Repeat</keyword>
<evidence type="ECO:0000256" key="4">
    <source>
        <dbReference type="ARBA" id="ARBA00023125"/>
    </source>
</evidence>
<dbReference type="InterPro" id="IPR009057">
    <property type="entry name" value="Homeodomain-like_sf"/>
</dbReference>
<dbReference type="Gene3D" id="1.10.10.60">
    <property type="entry name" value="Homeodomain-like"/>
    <property type="match status" value="2"/>
</dbReference>
<evidence type="ECO:0000256" key="6">
    <source>
        <dbReference type="ARBA" id="ARBA00023242"/>
    </source>
</evidence>
<feature type="domain" description="Myb-like" evidence="8">
    <location>
        <begin position="84"/>
        <end position="146"/>
    </location>
</feature>
<dbReference type="PANTHER" id="PTHR47995">
    <property type="entry name" value="TRANSCRIPTION FACTOR MYB33-RELATED"/>
    <property type="match status" value="1"/>
</dbReference>
<dbReference type="CDD" id="cd00167">
    <property type="entry name" value="SANT"/>
    <property type="match status" value="1"/>
</dbReference>
<organism evidence="10 11">
    <name type="scientific">Coccomyxa viridis</name>
    <dbReference type="NCBI Taxonomy" id="1274662"/>
    <lineage>
        <taxon>Eukaryota</taxon>
        <taxon>Viridiplantae</taxon>
        <taxon>Chlorophyta</taxon>
        <taxon>core chlorophytes</taxon>
        <taxon>Trebouxiophyceae</taxon>
        <taxon>Trebouxiophyceae incertae sedis</taxon>
        <taxon>Coccomyxaceae</taxon>
        <taxon>Coccomyxa</taxon>
    </lineage>
</organism>
<keyword evidence="4" id="KW-0238">DNA-binding</keyword>
<feature type="compositionally biased region" description="Basic and acidic residues" evidence="7">
    <location>
        <begin position="1"/>
        <end position="13"/>
    </location>
</feature>
<evidence type="ECO:0000256" key="3">
    <source>
        <dbReference type="ARBA" id="ARBA00023015"/>
    </source>
</evidence>
<evidence type="ECO:0000256" key="1">
    <source>
        <dbReference type="ARBA" id="ARBA00004123"/>
    </source>
</evidence>
<evidence type="ECO:0000259" key="8">
    <source>
        <dbReference type="PROSITE" id="PS50090"/>
    </source>
</evidence>
<dbReference type="PROSITE" id="PS51294">
    <property type="entry name" value="HTH_MYB"/>
    <property type="match status" value="1"/>
</dbReference>
<keyword evidence="3" id="KW-0805">Transcription regulation</keyword>
<dbReference type="EMBL" id="CAUYUE010000005">
    <property type="protein sequence ID" value="CAK0774214.1"/>
    <property type="molecule type" value="Genomic_DNA"/>
</dbReference>
<dbReference type="Pfam" id="PF00249">
    <property type="entry name" value="Myb_DNA-binding"/>
    <property type="match status" value="1"/>
</dbReference>
<feature type="domain" description="Myb-like" evidence="8">
    <location>
        <begin position="30"/>
        <end position="83"/>
    </location>
</feature>
<dbReference type="AlphaFoldDB" id="A0AAV1I280"/>
<evidence type="ECO:0000313" key="11">
    <source>
        <dbReference type="Proteomes" id="UP001314263"/>
    </source>
</evidence>
<dbReference type="GO" id="GO:0003677">
    <property type="term" value="F:DNA binding"/>
    <property type="evidence" value="ECO:0007669"/>
    <property type="project" value="UniProtKB-KW"/>
</dbReference>
<keyword evidence="11" id="KW-1185">Reference proteome</keyword>
<dbReference type="Proteomes" id="UP001314263">
    <property type="component" value="Unassembled WGS sequence"/>
</dbReference>
<accession>A0AAV1I280</accession>
<evidence type="ECO:0000259" key="9">
    <source>
        <dbReference type="PROSITE" id="PS51294"/>
    </source>
</evidence>
<dbReference type="SMART" id="SM00717">
    <property type="entry name" value="SANT"/>
    <property type="match status" value="2"/>
</dbReference>
<keyword evidence="5" id="KW-0804">Transcription</keyword>
<dbReference type="InterPro" id="IPR017930">
    <property type="entry name" value="Myb_dom"/>
</dbReference>
<dbReference type="InterPro" id="IPR001005">
    <property type="entry name" value="SANT/Myb"/>
</dbReference>
<evidence type="ECO:0000313" key="10">
    <source>
        <dbReference type="EMBL" id="CAK0774214.1"/>
    </source>
</evidence>
<comment type="caution">
    <text evidence="10">The sequence shown here is derived from an EMBL/GenBank/DDBJ whole genome shotgun (WGS) entry which is preliminary data.</text>
</comment>
<feature type="region of interest" description="Disordered" evidence="7">
    <location>
        <begin position="1"/>
        <end position="30"/>
    </location>
</feature>
<feature type="domain" description="HTH myb-type" evidence="9">
    <location>
        <begin position="30"/>
        <end position="87"/>
    </location>
</feature>
<proteinExistence type="predicted"/>
<evidence type="ECO:0000256" key="2">
    <source>
        <dbReference type="ARBA" id="ARBA00022737"/>
    </source>
</evidence>
<evidence type="ECO:0000256" key="7">
    <source>
        <dbReference type="SAM" id="MobiDB-lite"/>
    </source>
</evidence>